<gene>
    <name evidence="3" type="ORF">HXM94_00620</name>
</gene>
<dbReference type="InterPro" id="IPR006674">
    <property type="entry name" value="HD_domain"/>
</dbReference>
<dbReference type="Gene3D" id="2.40.50.140">
    <property type="entry name" value="Nucleic acid-binding proteins"/>
    <property type="match status" value="1"/>
</dbReference>
<dbReference type="InterPro" id="IPR003607">
    <property type="entry name" value="HD/PDEase_dom"/>
</dbReference>
<dbReference type="Proteomes" id="UP000758611">
    <property type="component" value="Unassembled WGS sequence"/>
</dbReference>
<dbReference type="PANTHER" id="PTHR37294">
    <property type="entry name" value="3'-5' EXORIBONUCLEASE YHAM"/>
    <property type="match status" value="1"/>
</dbReference>
<evidence type="ECO:0000259" key="2">
    <source>
        <dbReference type="Pfam" id="PF01966"/>
    </source>
</evidence>
<organism evidence="3 4">
    <name type="scientific">Parvimonas micra</name>
    <dbReference type="NCBI Taxonomy" id="33033"/>
    <lineage>
        <taxon>Bacteria</taxon>
        <taxon>Bacillati</taxon>
        <taxon>Bacillota</taxon>
        <taxon>Tissierellia</taxon>
        <taxon>Tissierellales</taxon>
        <taxon>Peptoniphilaceae</taxon>
        <taxon>Parvimonas</taxon>
    </lineage>
</organism>
<evidence type="ECO:0000313" key="4">
    <source>
        <dbReference type="Proteomes" id="UP000758611"/>
    </source>
</evidence>
<dbReference type="InterPro" id="IPR012340">
    <property type="entry name" value="NA-bd_OB-fold"/>
</dbReference>
<dbReference type="FunFam" id="1.10.3210.10:FF:000008">
    <property type="entry name" value="3'-5' exoribonuclease YhaM"/>
    <property type="match status" value="1"/>
</dbReference>
<comment type="caution">
    <text evidence="3">The sequence shown here is derived from an EMBL/GenBank/DDBJ whole genome shotgun (WGS) entry which is preliminary data.</text>
</comment>
<sequence length="313" mass="35259">MEIIEMKDSMEFEGFYLIKSAEVKTARNGKNYLDLIVQDKTGQIGGKLWGSSTKDEETYKSGVVVYIAGTRSSYNGTPQLEKISIRLPEGDEPNNPEDFKIKPAFDIQEIKQYLDEIKAGIVNPVWRNIVCHLYQKYEDKFYLYPAAKSNHHAFEGGLCYHTSTMVKLADMVGDLYPKLSKQLMFAGIMIHDLAKVIELDGVETTEYTTEGKLIGHISLIDGEIIQSAIELGIPVNNKDVTILRHIVLSHHGKREWGSPVQPQIMEAEIIHMVDNMDAKMQMMLTALQQTKEGEFSAKIFPLDGRSLFNPGAI</sequence>
<dbReference type="PANTHER" id="PTHR37294:SF1">
    <property type="entry name" value="3'-5' EXORIBONUCLEASE YHAM"/>
    <property type="match status" value="1"/>
</dbReference>
<reference evidence="3" key="1">
    <citation type="submission" date="2020-04" db="EMBL/GenBank/DDBJ databases">
        <title>Deep metagenomics examines the oral microbiome during advanced dental caries in children, revealing novel taxa and co-occurrences with host molecules.</title>
        <authorList>
            <person name="Baker J.L."/>
            <person name="Morton J.T."/>
            <person name="Dinis M."/>
            <person name="Alvarez R."/>
            <person name="Tran N.C."/>
            <person name="Knight R."/>
            <person name="Edlund A."/>
        </authorList>
    </citation>
    <scope>NUCLEOTIDE SEQUENCE</scope>
    <source>
        <strain evidence="3">JCVI_23_bin.11</strain>
    </source>
</reference>
<dbReference type="Pfam" id="PF01966">
    <property type="entry name" value="HD"/>
    <property type="match status" value="1"/>
</dbReference>
<dbReference type="Gene3D" id="1.10.3210.10">
    <property type="entry name" value="Hypothetical protein af1432"/>
    <property type="match status" value="1"/>
</dbReference>
<dbReference type="RefSeq" id="WP_278476736.1">
    <property type="nucleotide sequence ID" value="NZ_JABZRE010000001.1"/>
</dbReference>
<feature type="domain" description="HD" evidence="2">
    <location>
        <begin position="160"/>
        <end position="278"/>
    </location>
</feature>
<dbReference type="CDD" id="cd04492">
    <property type="entry name" value="YhaM_OBF_like"/>
    <property type="match status" value="1"/>
</dbReference>
<dbReference type="GO" id="GO:0031125">
    <property type="term" value="P:rRNA 3'-end processing"/>
    <property type="evidence" value="ECO:0007669"/>
    <property type="project" value="TreeGrafter"/>
</dbReference>
<name>A0A930H314_9FIRM</name>
<dbReference type="EMBL" id="JABZRE010000001">
    <property type="protein sequence ID" value="MBF1306277.1"/>
    <property type="molecule type" value="Genomic_DNA"/>
</dbReference>
<evidence type="ECO:0000313" key="3">
    <source>
        <dbReference type="EMBL" id="MBF1306277.1"/>
    </source>
</evidence>
<dbReference type="GO" id="GO:0016787">
    <property type="term" value="F:hydrolase activity"/>
    <property type="evidence" value="ECO:0007669"/>
    <property type="project" value="UniProtKB-KW"/>
</dbReference>
<evidence type="ECO:0000256" key="1">
    <source>
        <dbReference type="ARBA" id="ARBA00022801"/>
    </source>
</evidence>
<dbReference type="CDD" id="cd00077">
    <property type="entry name" value="HDc"/>
    <property type="match status" value="1"/>
</dbReference>
<accession>A0A930H314</accession>
<proteinExistence type="predicted"/>
<protein>
    <submittedName>
        <fullName evidence="3">HD domain-containing protein</fullName>
    </submittedName>
</protein>
<keyword evidence="1" id="KW-0378">Hydrolase</keyword>
<dbReference type="InterPro" id="IPR050798">
    <property type="entry name" value="YhaM_exoribonuc/phosphodiest"/>
</dbReference>
<dbReference type="SUPFAM" id="SSF109604">
    <property type="entry name" value="HD-domain/PDEase-like"/>
    <property type="match status" value="1"/>
</dbReference>
<dbReference type="AlphaFoldDB" id="A0A930H314"/>